<evidence type="ECO:0000256" key="2">
    <source>
        <dbReference type="ARBA" id="ARBA00022723"/>
    </source>
</evidence>
<dbReference type="GO" id="GO:0009055">
    <property type="term" value="F:electron transfer activity"/>
    <property type="evidence" value="ECO:0007669"/>
    <property type="project" value="InterPro"/>
</dbReference>
<dbReference type="PROSITE" id="PS51007">
    <property type="entry name" value="CYTC"/>
    <property type="match status" value="2"/>
</dbReference>
<accession>A0A7R6P340</accession>
<evidence type="ECO:0000256" key="4">
    <source>
        <dbReference type="PROSITE-ProRule" id="PRU00433"/>
    </source>
</evidence>
<reference evidence="7 8" key="1">
    <citation type="journal article" date="2008" name="Int. J. Syst. Evol. Microbiol.">
        <title>Amphritea japonica sp. nov. and Amphritea balenae sp. nov., isolated from the sediment adjacent to sperm whale carcasses off Kagoshima, Japan.</title>
        <authorList>
            <person name="Miyazaki M."/>
            <person name="Nogi Y."/>
            <person name="Fujiwara Y."/>
            <person name="Kawato M."/>
            <person name="Nagahama T."/>
            <person name="Kubokawa K."/>
            <person name="Horikoshi K."/>
        </authorList>
    </citation>
    <scope>NUCLEOTIDE SEQUENCE [LARGE SCALE GENOMIC DNA]</scope>
    <source>
        <strain evidence="7 8">ATCC BAA-1530</strain>
    </source>
</reference>
<keyword evidence="1 4" id="KW-0349">Heme</keyword>
<dbReference type="PANTHER" id="PTHR33751:SF1">
    <property type="entry name" value="CBB3-TYPE CYTOCHROME C OXIDASE SUBUNIT FIXP"/>
    <property type="match status" value="1"/>
</dbReference>
<evidence type="ECO:0000256" key="3">
    <source>
        <dbReference type="ARBA" id="ARBA00023004"/>
    </source>
</evidence>
<dbReference type="InterPro" id="IPR009056">
    <property type="entry name" value="Cyt_c-like_dom"/>
</dbReference>
<gene>
    <name evidence="7" type="ORF">AMJAP_1524</name>
</gene>
<evidence type="ECO:0000256" key="1">
    <source>
        <dbReference type="ARBA" id="ARBA00022617"/>
    </source>
</evidence>
<evidence type="ECO:0000313" key="8">
    <source>
        <dbReference type="Proteomes" id="UP000595663"/>
    </source>
</evidence>
<keyword evidence="5" id="KW-0732">Signal</keyword>
<feature type="signal peptide" evidence="5">
    <location>
        <begin position="1"/>
        <end position="38"/>
    </location>
</feature>
<organism evidence="7 8">
    <name type="scientific">Amphritea japonica ATCC BAA-1530</name>
    <dbReference type="NCBI Taxonomy" id="1278309"/>
    <lineage>
        <taxon>Bacteria</taxon>
        <taxon>Pseudomonadati</taxon>
        <taxon>Pseudomonadota</taxon>
        <taxon>Gammaproteobacteria</taxon>
        <taxon>Oceanospirillales</taxon>
        <taxon>Oceanospirillaceae</taxon>
        <taxon>Amphritea</taxon>
    </lineage>
</organism>
<keyword evidence="8" id="KW-1185">Reference proteome</keyword>
<feature type="domain" description="Cytochrome c" evidence="6">
    <location>
        <begin position="172"/>
        <end position="248"/>
    </location>
</feature>
<evidence type="ECO:0000313" key="7">
    <source>
        <dbReference type="EMBL" id="BBB26119.1"/>
    </source>
</evidence>
<feature type="chain" id="PRO_5032877996" evidence="5">
    <location>
        <begin position="39"/>
        <end position="249"/>
    </location>
</feature>
<evidence type="ECO:0000256" key="5">
    <source>
        <dbReference type="SAM" id="SignalP"/>
    </source>
</evidence>
<dbReference type="InterPro" id="IPR050597">
    <property type="entry name" value="Cytochrome_c_Oxidase_Subunit"/>
</dbReference>
<dbReference type="GO" id="GO:0046872">
    <property type="term" value="F:metal ion binding"/>
    <property type="evidence" value="ECO:0007669"/>
    <property type="project" value="UniProtKB-KW"/>
</dbReference>
<sequence>MNIINHNFDYLRQRFLLTLASFLVACAGLLATGPVASAEIESSIARGGQLYDKWYLVIGAEEPQKSHTAYPSDKAYASKPKSNWRCKECHGWDYMGKDGAYSSGKHSTGIPGITAYQNADLSMVINVLKDSTHGFTDEMMDPQDFEDLAMFVSKGQVNMDKYIDRATKRVAGDIVQGEKVFNTVCAKCHGKDGKGVEDGEALGEVANANPWEAYHKIRNGQPDEDMPALLVLDNQIILNLLAYMQTLPE</sequence>
<evidence type="ECO:0000259" key="6">
    <source>
        <dbReference type="PROSITE" id="PS51007"/>
    </source>
</evidence>
<name>A0A7R6P340_9GAMM</name>
<feature type="domain" description="Cytochrome c" evidence="6">
    <location>
        <begin position="42"/>
        <end position="156"/>
    </location>
</feature>
<dbReference type="Proteomes" id="UP000595663">
    <property type="component" value="Chromosome"/>
</dbReference>
<protein>
    <submittedName>
        <fullName evidence="7">Cytochrome c family protein</fullName>
    </submittedName>
</protein>
<dbReference type="GO" id="GO:0020037">
    <property type="term" value="F:heme binding"/>
    <property type="evidence" value="ECO:0007669"/>
    <property type="project" value="InterPro"/>
</dbReference>
<dbReference type="KEGG" id="ajp:AMJAP_1524"/>
<keyword evidence="2 4" id="KW-0479">Metal-binding</keyword>
<dbReference type="SUPFAM" id="SSF46626">
    <property type="entry name" value="Cytochrome c"/>
    <property type="match status" value="1"/>
</dbReference>
<proteinExistence type="predicted"/>
<dbReference type="Pfam" id="PF13442">
    <property type="entry name" value="Cytochrome_CBB3"/>
    <property type="match status" value="1"/>
</dbReference>
<dbReference type="OrthoDB" id="9779283at2"/>
<dbReference type="InterPro" id="IPR036909">
    <property type="entry name" value="Cyt_c-like_dom_sf"/>
</dbReference>
<keyword evidence="3 4" id="KW-0408">Iron</keyword>
<dbReference type="AlphaFoldDB" id="A0A7R6P340"/>
<dbReference type="RefSeq" id="WP_019621728.1">
    <property type="nucleotide sequence ID" value="NZ_AP014545.1"/>
</dbReference>
<dbReference type="Gene3D" id="1.10.760.10">
    <property type="entry name" value="Cytochrome c-like domain"/>
    <property type="match status" value="1"/>
</dbReference>
<dbReference type="EMBL" id="AP014545">
    <property type="protein sequence ID" value="BBB26119.1"/>
    <property type="molecule type" value="Genomic_DNA"/>
</dbReference>
<dbReference type="PANTHER" id="PTHR33751">
    <property type="entry name" value="CBB3-TYPE CYTOCHROME C OXIDASE SUBUNIT FIXP"/>
    <property type="match status" value="1"/>
</dbReference>